<dbReference type="eggNOG" id="ENOG50302ID">
    <property type="taxonomic scope" value="Bacteria"/>
</dbReference>
<dbReference type="EMBL" id="CP003346">
    <property type="protein sequence ID" value="AGA77542.1"/>
    <property type="molecule type" value="Genomic_DNA"/>
</dbReference>
<dbReference type="AlphaFoldDB" id="L0FW80"/>
<dbReference type="HOGENOM" id="CLU_2878654_0_0_10"/>
<evidence type="ECO:0000313" key="2">
    <source>
        <dbReference type="Proteomes" id="UP000010796"/>
    </source>
</evidence>
<dbReference type="KEGG" id="evi:Echvi_1271"/>
<protein>
    <submittedName>
        <fullName evidence="1">Uncharacterized protein</fullName>
    </submittedName>
</protein>
<organism evidence="1 2">
    <name type="scientific">Echinicola vietnamensis (strain DSM 17526 / LMG 23754 / KMM 6221)</name>
    <dbReference type="NCBI Taxonomy" id="926556"/>
    <lineage>
        <taxon>Bacteria</taxon>
        <taxon>Pseudomonadati</taxon>
        <taxon>Bacteroidota</taxon>
        <taxon>Cytophagia</taxon>
        <taxon>Cytophagales</taxon>
        <taxon>Cyclobacteriaceae</taxon>
        <taxon>Echinicola</taxon>
    </lineage>
</organism>
<name>L0FW80_ECHVK</name>
<evidence type="ECO:0000313" key="1">
    <source>
        <dbReference type="EMBL" id="AGA77542.1"/>
    </source>
</evidence>
<sequence>MKNGLIEEIIISNVQGRSPIKGQDLQNLKKFVVKYGDEIVTKWVDYFVYQRKVGFEKITTKLK</sequence>
<dbReference type="STRING" id="926556.Echvi_1271"/>
<keyword evidence="2" id="KW-1185">Reference proteome</keyword>
<proteinExistence type="predicted"/>
<reference evidence="2" key="1">
    <citation type="submission" date="2012-02" db="EMBL/GenBank/DDBJ databases">
        <title>The complete genome of Echinicola vietnamensis DSM 17526.</title>
        <authorList>
            <person name="Lucas S."/>
            <person name="Copeland A."/>
            <person name="Lapidus A."/>
            <person name="Glavina del Rio T."/>
            <person name="Dalin E."/>
            <person name="Tice H."/>
            <person name="Bruce D."/>
            <person name="Goodwin L."/>
            <person name="Pitluck S."/>
            <person name="Peters L."/>
            <person name="Ovchinnikova G."/>
            <person name="Teshima H."/>
            <person name="Kyrpides N."/>
            <person name="Mavromatis K."/>
            <person name="Ivanova N."/>
            <person name="Brettin T."/>
            <person name="Detter J.C."/>
            <person name="Han C."/>
            <person name="Larimer F."/>
            <person name="Land M."/>
            <person name="Hauser L."/>
            <person name="Markowitz V."/>
            <person name="Cheng J.-F."/>
            <person name="Hugenholtz P."/>
            <person name="Woyke T."/>
            <person name="Wu D."/>
            <person name="Brambilla E."/>
            <person name="Klenk H.-P."/>
            <person name="Eisen J.A."/>
        </authorList>
    </citation>
    <scope>NUCLEOTIDE SEQUENCE [LARGE SCALE GENOMIC DNA]</scope>
    <source>
        <strain evidence="2">DSM 17526 / LMG 23754 / KMM 6221</strain>
    </source>
</reference>
<accession>L0FW80</accession>
<gene>
    <name evidence="1" type="ordered locus">Echvi_1271</name>
</gene>
<dbReference type="Proteomes" id="UP000010796">
    <property type="component" value="Chromosome"/>
</dbReference>